<dbReference type="AlphaFoldDB" id="A0AA86R5L5"/>
<protein>
    <submittedName>
        <fullName evidence="2">Hypothetical_protein</fullName>
    </submittedName>
</protein>
<accession>A0AA86R5L5</accession>
<organism evidence="1">
    <name type="scientific">Hexamita inflata</name>
    <dbReference type="NCBI Taxonomy" id="28002"/>
    <lineage>
        <taxon>Eukaryota</taxon>
        <taxon>Metamonada</taxon>
        <taxon>Diplomonadida</taxon>
        <taxon>Hexamitidae</taxon>
        <taxon>Hexamitinae</taxon>
        <taxon>Hexamita</taxon>
    </lineage>
</organism>
<reference evidence="1" key="1">
    <citation type="submission" date="2023-06" db="EMBL/GenBank/DDBJ databases">
        <authorList>
            <person name="Kurt Z."/>
        </authorList>
    </citation>
    <scope>NUCLEOTIDE SEQUENCE</scope>
</reference>
<gene>
    <name evidence="1" type="ORF">HINF_LOCUS56968</name>
    <name evidence="2" type="ORF">HINF_LOCUS73446</name>
</gene>
<comment type="caution">
    <text evidence="1">The sequence shown here is derived from an EMBL/GenBank/DDBJ whole genome shotgun (WGS) entry which is preliminary data.</text>
</comment>
<dbReference type="EMBL" id="CAXDID020000601">
    <property type="protein sequence ID" value="CAL6105819.1"/>
    <property type="molecule type" value="Genomic_DNA"/>
</dbReference>
<name>A0AA86R5L5_9EUKA</name>
<dbReference type="EMBL" id="CATOUU010001056">
    <property type="protein sequence ID" value="CAI9969323.1"/>
    <property type="molecule type" value="Genomic_DNA"/>
</dbReference>
<evidence type="ECO:0000313" key="1">
    <source>
        <dbReference type="EMBL" id="CAI9969323.1"/>
    </source>
</evidence>
<reference evidence="2 3" key="2">
    <citation type="submission" date="2024-07" db="EMBL/GenBank/DDBJ databases">
        <authorList>
            <person name="Akdeniz Z."/>
        </authorList>
    </citation>
    <scope>NUCLEOTIDE SEQUENCE [LARGE SCALE GENOMIC DNA]</scope>
</reference>
<keyword evidence="3" id="KW-1185">Reference proteome</keyword>
<proteinExistence type="predicted"/>
<evidence type="ECO:0000313" key="2">
    <source>
        <dbReference type="EMBL" id="CAL6105819.1"/>
    </source>
</evidence>
<evidence type="ECO:0000313" key="3">
    <source>
        <dbReference type="Proteomes" id="UP001642409"/>
    </source>
</evidence>
<dbReference type="Proteomes" id="UP001642409">
    <property type="component" value="Unassembled WGS sequence"/>
</dbReference>
<sequence length="108" mass="12679">MDQMNALCRCKLLALHHQELPIRRPLVCERYSAVKTKLITGFDRRAYQTQLTSSINKTRTSCQHQWFMYLIKTFLQLSSNNTVKTGKTTPLEAHHHNRGWLCVHRLTI</sequence>